<evidence type="ECO:0000256" key="5">
    <source>
        <dbReference type="ARBA" id="ARBA00023136"/>
    </source>
</evidence>
<evidence type="ECO:0000256" key="3">
    <source>
        <dbReference type="ARBA" id="ARBA00022692"/>
    </source>
</evidence>
<feature type="transmembrane region" description="Helical" evidence="6">
    <location>
        <begin position="120"/>
        <end position="144"/>
    </location>
</feature>
<sequence length="444" mass="47992">MFNTSGRGALDASPGVSLEASAYRKATWRLVPFLAICFICAYLDRVNISFAKLQMQSDLGLSDAAYGLGAGIFFIGYFLFEIPSNIILGRVGARKWIARIMISWGIASALMMFVREERWFYVLRFIVGATEAGFMPGVMLYFTYWFPAKKRAQINALFLTSVPLSGVVGGPIAGFVMTYFDGAGNLPGWQWLFLLEGLLTVVLGVAVFFYLTDRPSDAKWLSAEERQVITKNLELESDTSREHHFGKALRQPETLFLAAVYLFALIGLWGLTFWLPELIKQTGVTNKVSIGFLTAIPYAAGCVAMVLVGRSSDRTGERRKHLGFALLAACLGYALSGWFGSVTSLSLLALTLAAMGTVGCLPVFWTLPPKVLAGPAAAGGIALINSVGNLSGAISPYLVGKVKELTGSTETALYMIACSVLVAALLVLIGLPNKLAARDSVVRL</sequence>
<dbReference type="InterPro" id="IPR036259">
    <property type="entry name" value="MFS_trans_sf"/>
</dbReference>
<reference evidence="8 9" key="1">
    <citation type="submission" date="2019-08" db="EMBL/GenBank/DDBJ databases">
        <authorList>
            <person name="Peeters C."/>
        </authorList>
    </citation>
    <scope>NUCLEOTIDE SEQUENCE [LARGE SCALE GENOMIC DNA]</scope>
    <source>
        <strain evidence="8 9">LMG 30175</strain>
    </source>
</reference>
<feature type="transmembrane region" description="Helical" evidence="6">
    <location>
        <begin position="64"/>
        <end position="84"/>
    </location>
</feature>
<feature type="transmembrane region" description="Helical" evidence="6">
    <location>
        <begin position="411"/>
        <end position="431"/>
    </location>
</feature>
<evidence type="ECO:0000256" key="2">
    <source>
        <dbReference type="ARBA" id="ARBA00022448"/>
    </source>
</evidence>
<protein>
    <submittedName>
        <fullName evidence="8">MFS transporter permease</fullName>
    </submittedName>
</protein>
<evidence type="ECO:0000256" key="6">
    <source>
        <dbReference type="SAM" id="Phobius"/>
    </source>
</evidence>
<dbReference type="FunFam" id="1.20.1250.20:FF:000018">
    <property type="entry name" value="MFS transporter permease"/>
    <property type="match status" value="1"/>
</dbReference>
<proteinExistence type="predicted"/>
<keyword evidence="5 6" id="KW-0472">Membrane</keyword>
<evidence type="ECO:0000259" key="7">
    <source>
        <dbReference type="PROSITE" id="PS50850"/>
    </source>
</evidence>
<dbReference type="Proteomes" id="UP000414233">
    <property type="component" value="Unassembled WGS sequence"/>
</dbReference>
<feature type="transmembrane region" description="Helical" evidence="6">
    <location>
        <begin position="26"/>
        <end position="44"/>
    </location>
</feature>
<feature type="transmembrane region" description="Helical" evidence="6">
    <location>
        <begin position="156"/>
        <end position="179"/>
    </location>
</feature>
<dbReference type="GO" id="GO:0016020">
    <property type="term" value="C:membrane"/>
    <property type="evidence" value="ECO:0007669"/>
    <property type="project" value="UniProtKB-SubCell"/>
</dbReference>
<dbReference type="RefSeq" id="WP_150697341.1">
    <property type="nucleotide sequence ID" value="NZ_CABPRZ010000009.1"/>
</dbReference>
<feature type="transmembrane region" description="Helical" evidence="6">
    <location>
        <begin position="96"/>
        <end position="114"/>
    </location>
</feature>
<dbReference type="AlphaFoldDB" id="A0A5E4VBR1"/>
<feature type="transmembrane region" description="Helical" evidence="6">
    <location>
        <begin position="321"/>
        <end position="339"/>
    </location>
</feature>
<accession>A0A5E4VBR1</accession>
<dbReference type="Pfam" id="PF07690">
    <property type="entry name" value="MFS_1"/>
    <property type="match status" value="1"/>
</dbReference>
<dbReference type="PANTHER" id="PTHR43791:SF36">
    <property type="entry name" value="TRANSPORTER, PUTATIVE (AFU_ORTHOLOGUE AFUA_6G08340)-RELATED"/>
    <property type="match status" value="1"/>
</dbReference>
<feature type="transmembrane region" description="Helical" evidence="6">
    <location>
        <begin position="345"/>
        <end position="365"/>
    </location>
</feature>
<dbReference type="InterPro" id="IPR011701">
    <property type="entry name" value="MFS"/>
</dbReference>
<feature type="transmembrane region" description="Helical" evidence="6">
    <location>
        <begin position="288"/>
        <end position="309"/>
    </location>
</feature>
<evidence type="ECO:0000256" key="1">
    <source>
        <dbReference type="ARBA" id="ARBA00004141"/>
    </source>
</evidence>
<keyword evidence="9" id="KW-1185">Reference proteome</keyword>
<dbReference type="Gene3D" id="1.20.1250.20">
    <property type="entry name" value="MFS general substrate transporter like domains"/>
    <property type="match status" value="2"/>
</dbReference>
<keyword evidence="3 6" id="KW-0812">Transmembrane</keyword>
<gene>
    <name evidence="8" type="ORF">PTE30175_02470</name>
</gene>
<dbReference type="OrthoDB" id="5441967at2"/>
<evidence type="ECO:0000256" key="4">
    <source>
        <dbReference type="ARBA" id="ARBA00022989"/>
    </source>
</evidence>
<feature type="transmembrane region" description="Helical" evidence="6">
    <location>
        <begin position="377"/>
        <end position="399"/>
    </location>
</feature>
<dbReference type="PROSITE" id="PS50850">
    <property type="entry name" value="MFS"/>
    <property type="match status" value="1"/>
</dbReference>
<dbReference type="InterPro" id="IPR020846">
    <property type="entry name" value="MFS_dom"/>
</dbReference>
<keyword evidence="4 6" id="KW-1133">Transmembrane helix</keyword>
<feature type="transmembrane region" description="Helical" evidence="6">
    <location>
        <begin position="255"/>
        <end position="276"/>
    </location>
</feature>
<evidence type="ECO:0000313" key="8">
    <source>
        <dbReference type="EMBL" id="VVE09203.1"/>
    </source>
</evidence>
<name>A0A5E4VBR1_9BURK</name>
<evidence type="ECO:0000313" key="9">
    <source>
        <dbReference type="Proteomes" id="UP000414233"/>
    </source>
</evidence>
<dbReference type="GO" id="GO:0022857">
    <property type="term" value="F:transmembrane transporter activity"/>
    <property type="evidence" value="ECO:0007669"/>
    <property type="project" value="InterPro"/>
</dbReference>
<dbReference type="PANTHER" id="PTHR43791">
    <property type="entry name" value="PERMEASE-RELATED"/>
    <property type="match status" value="1"/>
</dbReference>
<dbReference type="CDD" id="cd17319">
    <property type="entry name" value="MFS_ExuT_GudP_like"/>
    <property type="match status" value="1"/>
</dbReference>
<feature type="transmembrane region" description="Helical" evidence="6">
    <location>
        <begin position="191"/>
        <end position="211"/>
    </location>
</feature>
<dbReference type="SUPFAM" id="SSF103473">
    <property type="entry name" value="MFS general substrate transporter"/>
    <property type="match status" value="1"/>
</dbReference>
<keyword evidence="2" id="KW-0813">Transport</keyword>
<feature type="domain" description="Major facilitator superfamily (MFS) profile" evidence="7">
    <location>
        <begin position="30"/>
        <end position="435"/>
    </location>
</feature>
<dbReference type="EMBL" id="CABPRZ010000009">
    <property type="protein sequence ID" value="VVE09203.1"/>
    <property type="molecule type" value="Genomic_DNA"/>
</dbReference>
<organism evidence="8 9">
    <name type="scientific">Pandoraea terrae</name>
    <dbReference type="NCBI Taxonomy" id="1537710"/>
    <lineage>
        <taxon>Bacteria</taxon>
        <taxon>Pseudomonadati</taxon>
        <taxon>Pseudomonadota</taxon>
        <taxon>Betaproteobacteria</taxon>
        <taxon>Burkholderiales</taxon>
        <taxon>Burkholderiaceae</taxon>
        <taxon>Pandoraea</taxon>
    </lineage>
</organism>
<comment type="subcellular location">
    <subcellularLocation>
        <location evidence="1">Membrane</location>
        <topology evidence="1">Multi-pass membrane protein</topology>
    </subcellularLocation>
</comment>